<dbReference type="EMBL" id="GBRH01248126">
    <property type="protein sequence ID" value="JAD49769.1"/>
    <property type="molecule type" value="Transcribed_RNA"/>
</dbReference>
<organism evidence="1">
    <name type="scientific">Arundo donax</name>
    <name type="common">Giant reed</name>
    <name type="synonym">Donax arundinaceus</name>
    <dbReference type="NCBI Taxonomy" id="35708"/>
    <lineage>
        <taxon>Eukaryota</taxon>
        <taxon>Viridiplantae</taxon>
        <taxon>Streptophyta</taxon>
        <taxon>Embryophyta</taxon>
        <taxon>Tracheophyta</taxon>
        <taxon>Spermatophyta</taxon>
        <taxon>Magnoliopsida</taxon>
        <taxon>Liliopsida</taxon>
        <taxon>Poales</taxon>
        <taxon>Poaceae</taxon>
        <taxon>PACMAD clade</taxon>
        <taxon>Arundinoideae</taxon>
        <taxon>Arundineae</taxon>
        <taxon>Arundo</taxon>
    </lineage>
</organism>
<name>A0A0A9ADQ5_ARUDO</name>
<accession>A0A0A9ADQ5</accession>
<dbReference type="AlphaFoldDB" id="A0A0A9ADQ5"/>
<protein>
    <submittedName>
        <fullName evidence="1">Uncharacterized protein</fullName>
    </submittedName>
</protein>
<reference evidence="1" key="2">
    <citation type="journal article" date="2015" name="Data Brief">
        <title>Shoot transcriptome of the giant reed, Arundo donax.</title>
        <authorList>
            <person name="Barrero R.A."/>
            <person name="Guerrero F.D."/>
            <person name="Moolhuijzen P."/>
            <person name="Goolsby J.A."/>
            <person name="Tidwell J."/>
            <person name="Bellgard S.E."/>
            <person name="Bellgard M.I."/>
        </authorList>
    </citation>
    <scope>NUCLEOTIDE SEQUENCE</scope>
    <source>
        <tissue evidence="1">Shoot tissue taken approximately 20 cm above the soil surface</tissue>
    </source>
</reference>
<reference evidence="1" key="1">
    <citation type="submission" date="2014-09" db="EMBL/GenBank/DDBJ databases">
        <authorList>
            <person name="Magalhaes I.L.F."/>
            <person name="Oliveira U."/>
            <person name="Santos F.R."/>
            <person name="Vidigal T.H.D.A."/>
            <person name="Brescovit A.D."/>
            <person name="Santos A.J."/>
        </authorList>
    </citation>
    <scope>NUCLEOTIDE SEQUENCE</scope>
    <source>
        <tissue evidence="1">Shoot tissue taken approximately 20 cm above the soil surface</tissue>
    </source>
</reference>
<proteinExistence type="predicted"/>
<sequence>MEPLWPKLWRAMVLRT</sequence>
<evidence type="ECO:0000313" key="1">
    <source>
        <dbReference type="EMBL" id="JAD49769.1"/>
    </source>
</evidence>